<dbReference type="Proteomes" id="UP000287166">
    <property type="component" value="Unassembled WGS sequence"/>
</dbReference>
<evidence type="ECO:0000313" key="3">
    <source>
        <dbReference type="EMBL" id="GBE83217.1"/>
    </source>
</evidence>
<dbReference type="InParanoid" id="A0A401GLZ2"/>
<gene>
    <name evidence="3" type="ORF">SCP_0502640</name>
</gene>
<proteinExistence type="predicted"/>
<dbReference type="PANTHER" id="PTHR39472:SF1">
    <property type="entry name" value="EXPRESSED PROTEIN"/>
    <property type="match status" value="1"/>
</dbReference>
<comment type="caution">
    <text evidence="3">The sequence shown here is derived from an EMBL/GenBank/DDBJ whole genome shotgun (WGS) entry which is preliminary data.</text>
</comment>
<feature type="coiled-coil region" evidence="1">
    <location>
        <begin position="66"/>
        <end position="111"/>
    </location>
</feature>
<feature type="compositionally biased region" description="Low complexity" evidence="2">
    <location>
        <begin position="318"/>
        <end position="331"/>
    </location>
</feature>
<feature type="compositionally biased region" description="Low complexity" evidence="2">
    <location>
        <begin position="340"/>
        <end position="356"/>
    </location>
</feature>
<organism evidence="3 4">
    <name type="scientific">Sparassis crispa</name>
    <dbReference type="NCBI Taxonomy" id="139825"/>
    <lineage>
        <taxon>Eukaryota</taxon>
        <taxon>Fungi</taxon>
        <taxon>Dikarya</taxon>
        <taxon>Basidiomycota</taxon>
        <taxon>Agaricomycotina</taxon>
        <taxon>Agaricomycetes</taxon>
        <taxon>Polyporales</taxon>
        <taxon>Sparassidaceae</taxon>
        <taxon>Sparassis</taxon>
    </lineage>
</organism>
<feature type="region of interest" description="Disordered" evidence="2">
    <location>
        <begin position="192"/>
        <end position="236"/>
    </location>
</feature>
<dbReference type="OrthoDB" id="21214at2759"/>
<dbReference type="AlphaFoldDB" id="A0A401GLZ2"/>
<protein>
    <submittedName>
        <fullName evidence="3">Uncharacterized protein</fullName>
    </submittedName>
</protein>
<reference evidence="3 4" key="1">
    <citation type="journal article" date="2018" name="Sci. Rep.">
        <title>Genome sequence of the cauliflower mushroom Sparassis crispa (Hanabiratake) and its association with beneficial usage.</title>
        <authorList>
            <person name="Kiyama R."/>
            <person name="Furutani Y."/>
            <person name="Kawaguchi K."/>
            <person name="Nakanishi T."/>
        </authorList>
    </citation>
    <scope>NUCLEOTIDE SEQUENCE [LARGE SCALE GENOMIC DNA]</scope>
</reference>
<name>A0A401GLZ2_9APHY</name>
<dbReference type="EMBL" id="BFAD01000005">
    <property type="protein sequence ID" value="GBE83217.1"/>
    <property type="molecule type" value="Genomic_DNA"/>
</dbReference>
<keyword evidence="1" id="KW-0175">Coiled coil</keyword>
<dbReference type="RefSeq" id="XP_027614130.1">
    <property type="nucleotide sequence ID" value="XM_027758329.1"/>
</dbReference>
<dbReference type="GeneID" id="38780134"/>
<dbReference type="STRING" id="139825.A0A401GLZ2"/>
<dbReference type="PANTHER" id="PTHR39472">
    <property type="entry name" value="EXPRESSED PROTEIN"/>
    <property type="match status" value="1"/>
</dbReference>
<accession>A0A401GLZ2</accession>
<evidence type="ECO:0000313" key="4">
    <source>
        <dbReference type="Proteomes" id="UP000287166"/>
    </source>
</evidence>
<evidence type="ECO:0000256" key="2">
    <source>
        <dbReference type="SAM" id="MobiDB-lite"/>
    </source>
</evidence>
<keyword evidence="4" id="KW-1185">Reference proteome</keyword>
<sequence length="363" mass="39996">MAIMETANGDSDVLRIWSLLTEVSEQLSQNRNLSISLNSVAGGIKNQAMHSQTGFVLRRFNLDKSKEAYEAELERMNTSMSQENQTLQNDNRQLNTLIREYEQTLESVMSTFRTRAHEVQQHELARMRSYERAIVQRETEALAAALSASNVRSASLARVGRLLRAIMRKLNGEDVQVCEALALAEGSEIGHHFASSSSSTSMARGNVDEEKDGEDVNGREECNAEDEGEGLETKRYAKDECAELEAELVEDEDPEHRLAAAEWALERDSELARLERENEELRRLLNGVLNADSAATMPRPPPVSHPVTNGEKARETSPEGSEGSSRSSSPTLVDAPSSRTLRLLGGPPGTVGPFGTYKKHASG</sequence>
<evidence type="ECO:0000256" key="1">
    <source>
        <dbReference type="SAM" id="Coils"/>
    </source>
</evidence>
<feature type="region of interest" description="Disordered" evidence="2">
    <location>
        <begin position="292"/>
        <end position="363"/>
    </location>
</feature>
<feature type="coiled-coil region" evidence="1">
    <location>
        <begin position="264"/>
        <end position="291"/>
    </location>
</feature>